<evidence type="ECO:0000256" key="4">
    <source>
        <dbReference type="ARBA" id="ARBA00011881"/>
    </source>
</evidence>
<dbReference type="GO" id="GO:0006144">
    <property type="term" value="P:purine nucleobase metabolic process"/>
    <property type="evidence" value="ECO:0007669"/>
    <property type="project" value="UniProtKB-KW"/>
</dbReference>
<organism evidence="9 10">
    <name type="scientific">Noviherbaspirillum denitrificans</name>
    <dbReference type="NCBI Taxonomy" id="1968433"/>
    <lineage>
        <taxon>Bacteria</taxon>
        <taxon>Pseudomonadati</taxon>
        <taxon>Pseudomonadota</taxon>
        <taxon>Betaproteobacteria</taxon>
        <taxon>Burkholderiales</taxon>
        <taxon>Oxalobacteraceae</taxon>
        <taxon>Noviherbaspirillum</taxon>
    </lineage>
</organism>
<evidence type="ECO:0000256" key="6">
    <source>
        <dbReference type="ARBA" id="ARBA00022801"/>
    </source>
</evidence>
<dbReference type="PANTHER" id="PTHR10395">
    <property type="entry name" value="URICASE AND TRANSTHYRETIN-RELATED"/>
    <property type="match status" value="1"/>
</dbReference>
<evidence type="ECO:0000256" key="1">
    <source>
        <dbReference type="ARBA" id="ARBA00001043"/>
    </source>
</evidence>
<dbReference type="PANTHER" id="PTHR10395:SF7">
    <property type="entry name" value="5-HYDROXYISOURATE HYDROLASE"/>
    <property type="match status" value="1"/>
</dbReference>
<keyword evidence="5 7" id="KW-0659">Purine metabolism</keyword>
<proteinExistence type="inferred from homology"/>
<comment type="caution">
    <text evidence="9">The sequence shown here is derived from an EMBL/GenBank/DDBJ whole genome shotgun (WGS) entry which is preliminary data.</text>
</comment>
<evidence type="ECO:0000256" key="7">
    <source>
        <dbReference type="RuleBase" id="RU361270"/>
    </source>
</evidence>
<dbReference type="AlphaFoldDB" id="A0A254TF26"/>
<dbReference type="InterPro" id="IPR036817">
    <property type="entry name" value="Transthyretin/HIU_hydrolase_sf"/>
</dbReference>
<dbReference type="Pfam" id="PF00576">
    <property type="entry name" value="Transthyretin"/>
    <property type="match status" value="1"/>
</dbReference>
<dbReference type="CDD" id="cd05822">
    <property type="entry name" value="TLP_HIUase"/>
    <property type="match status" value="1"/>
</dbReference>
<reference evidence="9 10" key="1">
    <citation type="submission" date="2016-02" db="EMBL/GenBank/DDBJ databases">
        <authorList>
            <person name="Wen L."/>
            <person name="He K."/>
            <person name="Yang H."/>
        </authorList>
    </citation>
    <scope>NUCLEOTIDE SEQUENCE [LARGE SCALE GENOMIC DNA]</scope>
    <source>
        <strain evidence="9 10">TSA40</strain>
    </source>
</reference>
<dbReference type="GO" id="GO:0033971">
    <property type="term" value="F:hydroxyisourate hydrolase activity"/>
    <property type="evidence" value="ECO:0007669"/>
    <property type="project" value="UniProtKB-EC"/>
</dbReference>
<name>A0A254TF26_9BURK</name>
<evidence type="ECO:0000259" key="8">
    <source>
        <dbReference type="Pfam" id="PF00576"/>
    </source>
</evidence>
<gene>
    <name evidence="9" type="ORF">AYR66_19060</name>
</gene>
<dbReference type="InterPro" id="IPR023416">
    <property type="entry name" value="Transthyretin/HIU_hydrolase_d"/>
</dbReference>
<evidence type="ECO:0000256" key="3">
    <source>
        <dbReference type="ARBA" id="ARBA00009850"/>
    </source>
</evidence>
<dbReference type="InterPro" id="IPR014306">
    <property type="entry name" value="Hydroxyisourate_hydrolase"/>
</dbReference>
<comment type="similarity">
    <text evidence="3 7">Belongs to the transthyretin family. 5-hydroxyisourate hydrolase subfamily.</text>
</comment>
<dbReference type="OrthoDB" id="9792386at2"/>
<dbReference type="NCBIfam" id="TIGR02962">
    <property type="entry name" value="hdxy_isourate"/>
    <property type="match status" value="1"/>
</dbReference>
<protein>
    <recommendedName>
        <fullName evidence="7">5-hydroxyisourate hydrolase</fullName>
        <shortName evidence="7">HIU hydrolase</shortName>
        <shortName evidence="7">HIUHase</shortName>
        <ecNumber evidence="7">3.5.2.17</ecNumber>
    </recommendedName>
</protein>
<comment type="function">
    <text evidence="2">Catalyzes the hydrolysis of 5-hydroxyisourate (HIU) to 2-oxo-4-hydroxy-4-carboxy-5-ureidoimidazoline (OHCU).</text>
</comment>
<dbReference type="Gene3D" id="2.60.40.180">
    <property type="entry name" value="Transthyretin/hydroxyisourate hydrolase domain"/>
    <property type="match status" value="1"/>
</dbReference>
<evidence type="ECO:0000256" key="5">
    <source>
        <dbReference type="ARBA" id="ARBA00022631"/>
    </source>
</evidence>
<keyword evidence="10" id="KW-1185">Reference proteome</keyword>
<evidence type="ECO:0000313" key="9">
    <source>
        <dbReference type="EMBL" id="OWW21259.1"/>
    </source>
</evidence>
<evidence type="ECO:0000256" key="2">
    <source>
        <dbReference type="ARBA" id="ARBA00002704"/>
    </source>
</evidence>
<feature type="domain" description="Transthyretin/hydroxyisourate hydrolase" evidence="8">
    <location>
        <begin position="4"/>
        <end position="110"/>
    </location>
</feature>
<keyword evidence="6 7" id="KW-0378">Hydrolase</keyword>
<comment type="catalytic activity">
    <reaction evidence="1 7">
        <text>5-hydroxyisourate + H2O = 5-hydroxy-2-oxo-4-ureido-2,5-dihydro-1H-imidazole-5-carboxylate + H(+)</text>
        <dbReference type="Rhea" id="RHEA:23736"/>
        <dbReference type="ChEBI" id="CHEBI:15377"/>
        <dbReference type="ChEBI" id="CHEBI:15378"/>
        <dbReference type="ChEBI" id="CHEBI:18072"/>
        <dbReference type="ChEBI" id="CHEBI:58639"/>
        <dbReference type="EC" id="3.5.2.17"/>
    </reaction>
</comment>
<dbReference type="Proteomes" id="UP000197535">
    <property type="component" value="Unassembled WGS sequence"/>
</dbReference>
<evidence type="ECO:0000313" key="10">
    <source>
        <dbReference type="Proteomes" id="UP000197535"/>
    </source>
</evidence>
<dbReference type="EMBL" id="LSTO01000001">
    <property type="protein sequence ID" value="OWW21259.1"/>
    <property type="molecule type" value="Genomic_DNA"/>
</dbReference>
<sequence>MAGITTHVLNISTGRPIAGMQIDLYDLKTTPPTLLKSVRSNPDGRTDGPMLTPEQTRVGDFELRFYVGAHFKNENVFSEEIPVRFTVFDAKQHYHVPLLCSPWCFSTYRGS</sequence>
<accession>A0A254TF26</accession>
<comment type="subunit">
    <text evidence="4 7">Homotetramer.</text>
</comment>
<dbReference type="RefSeq" id="WP_088708116.1">
    <property type="nucleotide sequence ID" value="NZ_LSTO01000001.1"/>
</dbReference>
<dbReference type="SUPFAM" id="SSF49472">
    <property type="entry name" value="Transthyretin (synonym: prealbumin)"/>
    <property type="match status" value="1"/>
</dbReference>
<dbReference type="EC" id="3.5.2.17" evidence="7"/>